<proteinExistence type="predicted"/>
<name>A0AAV0S6I4_9ROSI</name>
<evidence type="ECO:0000313" key="2">
    <source>
        <dbReference type="Proteomes" id="UP001154282"/>
    </source>
</evidence>
<dbReference type="AlphaFoldDB" id="A0AAV0S6I4"/>
<comment type="caution">
    <text evidence="1">The sequence shown here is derived from an EMBL/GenBank/DDBJ whole genome shotgun (WGS) entry which is preliminary data.</text>
</comment>
<dbReference type="Proteomes" id="UP001154282">
    <property type="component" value="Unassembled WGS sequence"/>
</dbReference>
<evidence type="ECO:0000313" key="1">
    <source>
        <dbReference type="EMBL" id="CAI0628791.1"/>
    </source>
</evidence>
<organism evidence="1 2">
    <name type="scientific">Linum tenue</name>
    <dbReference type="NCBI Taxonomy" id="586396"/>
    <lineage>
        <taxon>Eukaryota</taxon>
        <taxon>Viridiplantae</taxon>
        <taxon>Streptophyta</taxon>
        <taxon>Embryophyta</taxon>
        <taxon>Tracheophyta</taxon>
        <taxon>Spermatophyta</taxon>
        <taxon>Magnoliopsida</taxon>
        <taxon>eudicotyledons</taxon>
        <taxon>Gunneridae</taxon>
        <taxon>Pentapetalae</taxon>
        <taxon>rosids</taxon>
        <taxon>fabids</taxon>
        <taxon>Malpighiales</taxon>
        <taxon>Linaceae</taxon>
        <taxon>Linum</taxon>
    </lineage>
</organism>
<reference evidence="1" key="1">
    <citation type="submission" date="2022-08" db="EMBL/GenBank/DDBJ databases">
        <authorList>
            <person name="Gutierrez-Valencia J."/>
        </authorList>
    </citation>
    <scope>NUCLEOTIDE SEQUENCE</scope>
</reference>
<dbReference type="EMBL" id="CAMGYJ010000011">
    <property type="protein sequence ID" value="CAI0628791.1"/>
    <property type="molecule type" value="Genomic_DNA"/>
</dbReference>
<sequence length="81" mass="9472">MRCGDEAEQVYLMHLLSSLPHNWTCVSQARLVWPLELSIVFSVHSITTRLINDSFEGDNSFPYKLVWISCTSLKICYFLWM</sequence>
<gene>
    <name evidence="1" type="ORF">LITE_LOCUS51759</name>
</gene>
<accession>A0AAV0S6I4</accession>
<keyword evidence="2" id="KW-1185">Reference proteome</keyword>
<protein>
    <submittedName>
        <fullName evidence="1">Uncharacterized protein</fullName>
    </submittedName>
</protein>
<feature type="non-terminal residue" evidence="1">
    <location>
        <position position="81"/>
    </location>
</feature>